<reference evidence="2 3" key="1">
    <citation type="journal article" date="2021" name="Elife">
        <title>Chloroplast acquisition without the gene transfer in kleptoplastic sea slugs, Plakobranchus ocellatus.</title>
        <authorList>
            <person name="Maeda T."/>
            <person name="Takahashi S."/>
            <person name="Yoshida T."/>
            <person name="Shimamura S."/>
            <person name="Takaki Y."/>
            <person name="Nagai Y."/>
            <person name="Toyoda A."/>
            <person name="Suzuki Y."/>
            <person name="Arimoto A."/>
            <person name="Ishii H."/>
            <person name="Satoh N."/>
            <person name="Nishiyama T."/>
            <person name="Hasebe M."/>
            <person name="Maruyama T."/>
            <person name="Minagawa J."/>
            <person name="Obokata J."/>
            <person name="Shigenobu S."/>
        </authorList>
    </citation>
    <scope>NUCLEOTIDE SEQUENCE [LARGE SCALE GENOMIC DNA]</scope>
</reference>
<gene>
    <name evidence="2" type="ORF">ElyMa_003930500</name>
</gene>
<feature type="region of interest" description="Disordered" evidence="1">
    <location>
        <begin position="23"/>
        <end position="42"/>
    </location>
</feature>
<dbReference type="EMBL" id="BMAT01007981">
    <property type="protein sequence ID" value="GFR75810.1"/>
    <property type="molecule type" value="Genomic_DNA"/>
</dbReference>
<organism evidence="2 3">
    <name type="scientific">Elysia marginata</name>
    <dbReference type="NCBI Taxonomy" id="1093978"/>
    <lineage>
        <taxon>Eukaryota</taxon>
        <taxon>Metazoa</taxon>
        <taxon>Spiralia</taxon>
        <taxon>Lophotrochozoa</taxon>
        <taxon>Mollusca</taxon>
        <taxon>Gastropoda</taxon>
        <taxon>Heterobranchia</taxon>
        <taxon>Euthyneura</taxon>
        <taxon>Panpulmonata</taxon>
        <taxon>Sacoglossa</taxon>
        <taxon>Placobranchoidea</taxon>
        <taxon>Plakobranchidae</taxon>
        <taxon>Elysia</taxon>
    </lineage>
</organism>
<proteinExistence type="predicted"/>
<evidence type="ECO:0000256" key="1">
    <source>
        <dbReference type="SAM" id="MobiDB-lite"/>
    </source>
</evidence>
<evidence type="ECO:0000313" key="3">
    <source>
        <dbReference type="Proteomes" id="UP000762676"/>
    </source>
</evidence>
<sequence length="92" mass="10126">MCAGKLVWTGLVFGHGYSVEGEDLTKTQPIHQSRSDEPERVPNVSNEAAAGKINLDNQQVRQVGVARKVSISKERVHLIITDPRGYRKVSAT</sequence>
<evidence type="ECO:0000313" key="2">
    <source>
        <dbReference type="EMBL" id="GFR75810.1"/>
    </source>
</evidence>
<accession>A0AAV4FSR8</accession>
<protein>
    <submittedName>
        <fullName evidence="2">Uncharacterized protein</fullName>
    </submittedName>
</protein>
<name>A0AAV4FSR8_9GAST</name>
<dbReference type="Proteomes" id="UP000762676">
    <property type="component" value="Unassembled WGS sequence"/>
</dbReference>
<dbReference type="AlphaFoldDB" id="A0AAV4FSR8"/>
<comment type="caution">
    <text evidence="2">The sequence shown here is derived from an EMBL/GenBank/DDBJ whole genome shotgun (WGS) entry which is preliminary data.</text>
</comment>
<keyword evidence="3" id="KW-1185">Reference proteome</keyword>